<feature type="domain" description="Exonuclease" evidence="4">
    <location>
        <begin position="7"/>
        <end position="195"/>
    </location>
</feature>
<dbReference type="Pfam" id="PF00929">
    <property type="entry name" value="RNase_T"/>
    <property type="match status" value="1"/>
</dbReference>
<evidence type="ECO:0000259" key="4">
    <source>
        <dbReference type="SMART" id="SM00479"/>
    </source>
</evidence>
<proteinExistence type="predicted"/>
<dbReference type="NCBIfam" id="NF005927">
    <property type="entry name" value="PRK07942.1"/>
    <property type="match status" value="1"/>
</dbReference>
<dbReference type="InterPro" id="IPR012337">
    <property type="entry name" value="RNaseH-like_sf"/>
</dbReference>
<gene>
    <name evidence="5" type="ORF">SAMN05192584_108221</name>
</gene>
<organism evidence="5 6">
    <name type="scientific">Streptomyces pini</name>
    <dbReference type="NCBI Taxonomy" id="1520580"/>
    <lineage>
        <taxon>Bacteria</taxon>
        <taxon>Bacillati</taxon>
        <taxon>Actinomycetota</taxon>
        <taxon>Actinomycetes</taxon>
        <taxon>Kitasatosporales</taxon>
        <taxon>Streptomycetaceae</taxon>
        <taxon>Streptomyces</taxon>
    </lineage>
</organism>
<dbReference type="GO" id="GO:0003676">
    <property type="term" value="F:nucleic acid binding"/>
    <property type="evidence" value="ECO:0007669"/>
    <property type="project" value="InterPro"/>
</dbReference>
<accession>A0A1I4C212</accession>
<evidence type="ECO:0000256" key="2">
    <source>
        <dbReference type="ARBA" id="ARBA00022801"/>
    </source>
</evidence>
<dbReference type="InterPro" id="IPR036397">
    <property type="entry name" value="RNaseH_sf"/>
</dbReference>
<dbReference type="GO" id="GO:0005829">
    <property type="term" value="C:cytosol"/>
    <property type="evidence" value="ECO:0007669"/>
    <property type="project" value="TreeGrafter"/>
</dbReference>
<keyword evidence="3" id="KW-0269">Exonuclease</keyword>
<dbReference type="PANTHER" id="PTHR30231">
    <property type="entry name" value="DNA POLYMERASE III SUBUNIT EPSILON"/>
    <property type="match status" value="1"/>
</dbReference>
<keyword evidence="6" id="KW-1185">Reference proteome</keyword>
<keyword evidence="2" id="KW-0378">Hydrolase</keyword>
<dbReference type="SMART" id="SM00479">
    <property type="entry name" value="EXOIII"/>
    <property type="match status" value="1"/>
</dbReference>
<dbReference type="Gene3D" id="3.30.420.10">
    <property type="entry name" value="Ribonuclease H-like superfamily/Ribonuclease H"/>
    <property type="match status" value="1"/>
</dbReference>
<evidence type="ECO:0000256" key="3">
    <source>
        <dbReference type="ARBA" id="ARBA00022839"/>
    </source>
</evidence>
<dbReference type="GO" id="GO:0008408">
    <property type="term" value="F:3'-5' exonuclease activity"/>
    <property type="evidence" value="ECO:0007669"/>
    <property type="project" value="TreeGrafter"/>
</dbReference>
<dbReference type="Proteomes" id="UP000198928">
    <property type="component" value="Unassembled WGS sequence"/>
</dbReference>
<evidence type="ECO:0000313" key="5">
    <source>
        <dbReference type="EMBL" id="SFK74965.1"/>
    </source>
</evidence>
<dbReference type="PANTHER" id="PTHR30231:SF4">
    <property type="entry name" value="PROTEIN NEN2"/>
    <property type="match status" value="1"/>
</dbReference>
<dbReference type="OrthoDB" id="9791657at2"/>
<dbReference type="InterPro" id="IPR013520">
    <property type="entry name" value="Ribonucl_H"/>
</dbReference>
<name>A0A1I4C212_9ACTN</name>
<evidence type="ECO:0000313" key="6">
    <source>
        <dbReference type="Proteomes" id="UP000198928"/>
    </source>
</evidence>
<dbReference type="AlphaFoldDB" id="A0A1I4C212"/>
<evidence type="ECO:0000256" key="1">
    <source>
        <dbReference type="ARBA" id="ARBA00022722"/>
    </source>
</evidence>
<keyword evidence="1" id="KW-0540">Nuclease</keyword>
<reference evidence="6" key="1">
    <citation type="submission" date="2016-10" db="EMBL/GenBank/DDBJ databases">
        <authorList>
            <person name="Varghese N."/>
            <person name="Submissions S."/>
        </authorList>
    </citation>
    <scope>NUCLEOTIDE SEQUENCE [LARGE SCALE GENOMIC DNA]</scope>
    <source>
        <strain evidence="6">PL19</strain>
    </source>
</reference>
<dbReference type="SUPFAM" id="SSF53098">
    <property type="entry name" value="Ribonuclease H-like"/>
    <property type="match status" value="1"/>
</dbReference>
<sequence>MTWHLGRLAAFDTETTGVDVEADRIVTAAVYGLGGGEPVEPHDWFVNPGVEIPAEATDVHGITTEEARTKGEPAPGAVDYIADVLAGYARAGAAVVGHNVPYDLTILDRELRRYGLAPLDARLDGAPLHCIDSRVLDTYCLPYRSRVSEKQGARQLVTLAGVYGLPWDEDGAHGASYDAVVAARVVHRIGTLAHTRPSDWPEPIRTARRPRFYRLRDLTLAELHARQVMWAAEQAAGLEKHFRKKDPNAVVDRSWPLIPWGDR</sequence>
<dbReference type="CDD" id="cd06127">
    <property type="entry name" value="DEDDh"/>
    <property type="match status" value="1"/>
</dbReference>
<dbReference type="EMBL" id="FOSG01000008">
    <property type="protein sequence ID" value="SFK74965.1"/>
    <property type="molecule type" value="Genomic_DNA"/>
</dbReference>
<dbReference type="RefSeq" id="WP_093849943.1">
    <property type="nucleotide sequence ID" value="NZ_FOSG01000008.1"/>
</dbReference>
<protein>
    <submittedName>
        <fullName evidence="5">DNA polymerase-3 subunit epsilon</fullName>
    </submittedName>
</protein>